<dbReference type="AlphaFoldDB" id="A0AAW1KPB5"/>
<comment type="caution">
    <text evidence="2">The sequence shown here is derived from an EMBL/GenBank/DDBJ whole genome shotgun (WGS) entry which is preliminary data.</text>
</comment>
<evidence type="ECO:0000313" key="3">
    <source>
        <dbReference type="Proteomes" id="UP001458880"/>
    </source>
</evidence>
<dbReference type="Proteomes" id="UP001458880">
    <property type="component" value="Unassembled WGS sequence"/>
</dbReference>
<accession>A0AAW1KPB5</accession>
<sequence>MIAEVPSDTESIASNEEFEDDDLFDINNIEVDILQDAVSENASVLPTTGQSSDESDSESNLPLTTLARQFKSGQFMWQETNHFSQSKLFADEHSPVNIADEAKSPFNIFCYLFPSELIETITFQTNLYATQNNIGFVLTTVDEIRAFLGIIF</sequence>
<proteinExistence type="predicted"/>
<gene>
    <name evidence="2" type="ORF">QE152_g20812</name>
</gene>
<dbReference type="InterPro" id="IPR029526">
    <property type="entry name" value="PGBD"/>
</dbReference>
<feature type="domain" description="PiggyBac transposable element-derived protein" evidence="1">
    <location>
        <begin position="104"/>
        <end position="151"/>
    </location>
</feature>
<dbReference type="Pfam" id="PF13843">
    <property type="entry name" value="DDE_Tnp_1_7"/>
    <property type="match status" value="1"/>
</dbReference>
<protein>
    <submittedName>
        <fullName evidence="2">Transposase IS4</fullName>
    </submittedName>
</protein>
<keyword evidence="3" id="KW-1185">Reference proteome</keyword>
<reference evidence="2 3" key="1">
    <citation type="journal article" date="2024" name="BMC Genomics">
        <title>De novo assembly and annotation of Popillia japonica's genome with initial clues to its potential as an invasive pest.</title>
        <authorList>
            <person name="Cucini C."/>
            <person name="Boschi S."/>
            <person name="Funari R."/>
            <person name="Cardaioli E."/>
            <person name="Iannotti N."/>
            <person name="Marturano G."/>
            <person name="Paoli F."/>
            <person name="Bruttini M."/>
            <person name="Carapelli A."/>
            <person name="Frati F."/>
            <person name="Nardi F."/>
        </authorList>
    </citation>
    <scope>NUCLEOTIDE SEQUENCE [LARGE SCALE GENOMIC DNA]</scope>
    <source>
        <strain evidence="2">DMR45628</strain>
    </source>
</reference>
<evidence type="ECO:0000259" key="1">
    <source>
        <dbReference type="Pfam" id="PF13843"/>
    </source>
</evidence>
<evidence type="ECO:0000313" key="2">
    <source>
        <dbReference type="EMBL" id="KAK9721606.1"/>
    </source>
</evidence>
<name>A0AAW1KPB5_POPJA</name>
<organism evidence="2 3">
    <name type="scientific">Popillia japonica</name>
    <name type="common">Japanese beetle</name>
    <dbReference type="NCBI Taxonomy" id="7064"/>
    <lineage>
        <taxon>Eukaryota</taxon>
        <taxon>Metazoa</taxon>
        <taxon>Ecdysozoa</taxon>
        <taxon>Arthropoda</taxon>
        <taxon>Hexapoda</taxon>
        <taxon>Insecta</taxon>
        <taxon>Pterygota</taxon>
        <taxon>Neoptera</taxon>
        <taxon>Endopterygota</taxon>
        <taxon>Coleoptera</taxon>
        <taxon>Polyphaga</taxon>
        <taxon>Scarabaeiformia</taxon>
        <taxon>Scarabaeidae</taxon>
        <taxon>Rutelinae</taxon>
        <taxon>Popillia</taxon>
    </lineage>
</organism>
<dbReference type="EMBL" id="JASPKY010000197">
    <property type="protein sequence ID" value="KAK9721606.1"/>
    <property type="molecule type" value="Genomic_DNA"/>
</dbReference>